<dbReference type="Proteomes" id="UP001189429">
    <property type="component" value="Unassembled WGS sequence"/>
</dbReference>
<sequence>MVKEWHAAVSPSEEGEGPLSREQKCILEEMVHSPAAWYARVVALLQHWRSRKRAGQQRLDQWRASLPAHEKHVLGKLDPFMLQDMFLESGRADAEYVADLMRGFPLADVVGVGGIGSDVPGGTCSRGRPGWGGPLPLETLRAWRSDLNAKALQAAEARRPETEDERELAAAIWAKVQKDVQAGRTGPLREVHEVDLDNVLLVESFGIWEERGCSGRKAREIHNFRKNFVTECAWMPQKFRYDTLDHMFKGIAVVASQSERLGVPRNIALGKTDFQSAFKTLPPDKDQEWMCWSLIFNPELGRYQVAPLWSHVFGNLGGVAGWYRTARALQHIATKTFSLPVFFYVDDVFWAAAGYRLPNGAAQSDWVATVFREIVSDFLGWDLDPDKTVVSATLPLLGLLLTVEDKSVQWRLGEQKRQLWIFELRGILAEDWLTPGHASKLCGKRAFLNTHVFNRLGRALLRPLIWRQRQSAGSFHLTNRIRHSLEWFLEVLHSGLSRAAPLPPPRSAPAALLYSDAEGTGHVGAVAVTGHDRPVFLQGRVPASVKRQLLGRQTNIVAFELLAGLIALVALCPERLRGCRVVHYVDNTAALACVVRGFSKKKDLAAIAGRLWYEAAAMGIQFEVYYVNTKANLADGPSRGDLRILRTLGAQERLDWIFPDFSQGLDGWMQLRGEANRLVF</sequence>
<dbReference type="PANTHER" id="PTHR33050">
    <property type="entry name" value="REVERSE TRANSCRIPTASE DOMAIN-CONTAINING PROTEIN"/>
    <property type="match status" value="1"/>
</dbReference>
<organism evidence="2 3">
    <name type="scientific">Prorocentrum cordatum</name>
    <dbReference type="NCBI Taxonomy" id="2364126"/>
    <lineage>
        <taxon>Eukaryota</taxon>
        <taxon>Sar</taxon>
        <taxon>Alveolata</taxon>
        <taxon>Dinophyceae</taxon>
        <taxon>Prorocentrales</taxon>
        <taxon>Prorocentraceae</taxon>
        <taxon>Prorocentrum</taxon>
    </lineage>
</organism>
<proteinExistence type="predicted"/>
<dbReference type="EMBL" id="CAUYUJ010004125">
    <property type="protein sequence ID" value="CAK0808261.1"/>
    <property type="molecule type" value="Genomic_DNA"/>
</dbReference>
<keyword evidence="3" id="KW-1185">Reference proteome</keyword>
<accession>A0ABN9QT31</accession>
<protein>
    <recommendedName>
        <fullName evidence="4">Reverse transcriptase domain-containing protein</fullName>
    </recommendedName>
</protein>
<evidence type="ECO:0000313" key="2">
    <source>
        <dbReference type="EMBL" id="CAK0808261.1"/>
    </source>
</evidence>
<dbReference type="PANTHER" id="PTHR33050:SF7">
    <property type="entry name" value="RIBONUCLEASE H"/>
    <property type="match status" value="1"/>
</dbReference>
<comment type="caution">
    <text evidence="2">The sequence shown here is derived from an EMBL/GenBank/DDBJ whole genome shotgun (WGS) entry which is preliminary data.</text>
</comment>
<evidence type="ECO:0000313" key="3">
    <source>
        <dbReference type="Proteomes" id="UP001189429"/>
    </source>
</evidence>
<name>A0ABN9QT31_9DINO</name>
<evidence type="ECO:0008006" key="4">
    <source>
        <dbReference type="Google" id="ProtNLM"/>
    </source>
</evidence>
<feature type="region of interest" description="Disordered" evidence="1">
    <location>
        <begin position="1"/>
        <end position="20"/>
    </location>
</feature>
<gene>
    <name evidence="2" type="ORF">PCOR1329_LOCUS13905</name>
</gene>
<dbReference type="InterPro" id="IPR052055">
    <property type="entry name" value="Hepadnavirus_pol/RT"/>
</dbReference>
<reference evidence="2" key="1">
    <citation type="submission" date="2023-10" db="EMBL/GenBank/DDBJ databases">
        <authorList>
            <person name="Chen Y."/>
            <person name="Shah S."/>
            <person name="Dougan E. K."/>
            <person name="Thang M."/>
            <person name="Chan C."/>
        </authorList>
    </citation>
    <scope>NUCLEOTIDE SEQUENCE [LARGE SCALE GENOMIC DNA]</scope>
</reference>
<evidence type="ECO:0000256" key="1">
    <source>
        <dbReference type="SAM" id="MobiDB-lite"/>
    </source>
</evidence>